<feature type="region of interest" description="Disordered" evidence="4">
    <location>
        <begin position="96"/>
        <end position="303"/>
    </location>
</feature>
<dbReference type="InterPro" id="IPR050149">
    <property type="entry name" value="Collagen_superfamily"/>
</dbReference>
<feature type="compositionally biased region" description="Low complexity" evidence="4">
    <location>
        <begin position="153"/>
        <end position="166"/>
    </location>
</feature>
<sequence>TPWEAFLRLNNTVKLTDESETAENLLRFLLLSVSAYLSPGTLDNILPLPAAQYPNDVFKRFDPCCLLTPPPPPLFPPPPGVWRRESVSLQPVARIRGREKEESGQVTERCVAGPPGPPGPIGPQGDRGVPGIMGPKGDKGDLGRPGSKGRSGRSGLPGKPGAAGMPGPDGPKGEKGDPGLTGMPGIRGQVGPKGLAGYKGEKGARGDFGPAGPKGDKGAIGLPGMLGQKGEMGPKGESGVSGKRGPTGRPGKRGKQGPDGERGFPGQAGAIGSPGPRGHPGPPGPPASGVFVVGEKGERGSPGPPGFCDCSLSSLSPASAPLQHRNKYEKVPAEDLKAVHDVNALAFRKDQRSLYFKDENGWEPIQLMGLQAAESLRDKNGVCGDGEVQAHNGEECDDGNKVVTDGCIGCRKAFCGDGYRNEGVEECDGKDFGFQTCKSHLPGTFGQLKCTESCFIDATGCKYRTRGQQNTH</sequence>
<protein>
    <recommendedName>
        <fullName evidence="7">Collagen IV NC1 domain-containing protein</fullName>
    </recommendedName>
</protein>
<proteinExistence type="predicted"/>
<dbReference type="Pfam" id="PF01391">
    <property type="entry name" value="Collagen"/>
    <property type="match status" value="2"/>
</dbReference>
<keyword evidence="3" id="KW-1015">Disulfide bond</keyword>
<comment type="caution">
    <text evidence="5">The sequence shown here is derived from an EMBL/GenBank/DDBJ whole genome shotgun (WGS) entry which is preliminary data.</text>
</comment>
<dbReference type="AlphaFoldDB" id="A0A553NJV1"/>
<evidence type="ECO:0008006" key="7">
    <source>
        <dbReference type="Google" id="ProtNLM"/>
    </source>
</evidence>
<dbReference type="OrthoDB" id="291007at2759"/>
<evidence type="ECO:0000256" key="4">
    <source>
        <dbReference type="SAM" id="MobiDB-lite"/>
    </source>
</evidence>
<dbReference type="EMBL" id="SRMA01026899">
    <property type="protein sequence ID" value="TRY65721.1"/>
    <property type="molecule type" value="Genomic_DNA"/>
</dbReference>
<name>A0A553NJV1_9TELE</name>
<organism evidence="5 6">
    <name type="scientific">Danionella cerebrum</name>
    <dbReference type="NCBI Taxonomy" id="2873325"/>
    <lineage>
        <taxon>Eukaryota</taxon>
        <taxon>Metazoa</taxon>
        <taxon>Chordata</taxon>
        <taxon>Craniata</taxon>
        <taxon>Vertebrata</taxon>
        <taxon>Euteleostomi</taxon>
        <taxon>Actinopterygii</taxon>
        <taxon>Neopterygii</taxon>
        <taxon>Teleostei</taxon>
        <taxon>Ostariophysi</taxon>
        <taxon>Cypriniformes</taxon>
        <taxon>Danionidae</taxon>
        <taxon>Danioninae</taxon>
        <taxon>Danionella</taxon>
    </lineage>
</organism>
<keyword evidence="2" id="KW-0677">Repeat</keyword>
<keyword evidence="6" id="KW-1185">Reference proteome</keyword>
<evidence type="ECO:0000313" key="5">
    <source>
        <dbReference type="EMBL" id="TRY65721.1"/>
    </source>
</evidence>
<reference evidence="5 6" key="1">
    <citation type="journal article" date="2019" name="Sci. Data">
        <title>Hybrid genome assembly and annotation of Danionella translucida.</title>
        <authorList>
            <person name="Kadobianskyi M."/>
            <person name="Schulze L."/>
            <person name="Schuelke M."/>
            <person name="Judkewitz B."/>
        </authorList>
    </citation>
    <scope>NUCLEOTIDE SEQUENCE [LARGE SCALE GENOMIC DNA]</scope>
    <source>
        <strain evidence="5 6">Bolton</strain>
    </source>
</reference>
<dbReference type="GO" id="GO:0031012">
    <property type="term" value="C:extracellular matrix"/>
    <property type="evidence" value="ECO:0007669"/>
    <property type="project" value="TreeGrafter"/>
</dbReference>
<dbReference type="Proteomes" id="UP000316079">
    <property type="component" value="Unassembled WGS sequence"/>
</dbReference>
<dbReference type="GO" id="GO:0005615">
    <property type="term" value="C:extracellular space"/>
    <property type="evidence" value="ECO:0007669"/>
    <property type="project" value="TreeGrafter"/>
</dbReference>
<evidence type="ECO:0000256" key="3">
    <source>
        <dbReference type="ARBA" id="ARBA00023157"/>
    </source>
</evidence>
<dbReference type="GO" id="GO:0030020">
    <property type="term" value="F:extracellular matrix structural constituent conferring tensile strength"/>
    <property type="evidence" value="ECO:0007669"/>
    <property type="project" value="TreeGrafter"/>
</dbReference>
<accession>A0A553NJV1</accession>
<gene>
    <name evidence="5" type="ORF">DNTS_005564</name>
</gene>
<dbReference type="STRING" id="623744.A0A553NJV1"/>
<dbReference type="PANTHER" id="PTHR24023">
    <property type="entry name" value="COLLAGEN ALPHA"/>
    <property type="match status" value="1"/>
</dbReference>
<keyword evidence="1" id="KW-0732">Signal</keyword>
<dbReference type="InterPro" id="IPR011936">
    <property type="entry name" value="Myxo_disulph_rpt"/>
</dbReference>
<evidence type="ECO:0000256" key="1">
    <source>
        <dbReference type="ARBA" id="ARBA00022729"/>
    </source>
</evidence>
<feature type="non-terminal residue" evidence="5">
    <location>
        <position position="1"/>
    </location>
</feature>
<dbReference type="NCBIfam" id="TIGR02232">
    <property type="entry name" value="myxo_disulf_rpt"/>
    <property type="match status" value="1"/>
</dbReference>
<evidence type="ECO:0000313" key="6">
    <source>
        <dbReference type="Proteomes" id="UP000316079"/>
    </source>
</evidence>
<dbReference type="InterPro" id="IPR008160">
    <property type="entry name" value="Collagen"/>
</dbReference>
<feature type="compositionally biased region" description="Pro residues" evidence="4">
    <location>
        <begin position="277"/>
        <end position="286"/>
    </location>
</feature>
<dbReference type="PANTHER" id="PTHR24023:SF1069">
    <property type="entry name" value="ACETYLCHOLINESTERASE COLLAGENIC TAIL PEPTIDE"/>
    <property type="match status" value="1"/>
</dbReference>
<dbReference type="GO" id="GO:0030198">
    <property type="term" value="P:extracellular matrix organization"/>
    <property type="evidence" value="ECO:0007669"/>
    <property type="project" value="TreeGrafter"/>
</dbReference>
<evidence type="ECO:0000256" key="2">
    <source>
        <dbReference type="ARBA" id="ARBA00022737"/>
    </source>
</evidence>